<evidence type="ECO:0008006" key="3">
    <source>
        <dbReference type="Google" id="ProtNLM"/>
    </source>
</evidence>
<proteinExistence type="predicted"/>
<dbReference type="AlphaFoldDB" id="A0A1I0SP97"/>
<name>A0A1I0SP97_9NOCA</name>
<accession>A0A1I0SP97</accession>
<dbReference type="OrthoDB" id="5147644at2"/>
<sequence>MTYYLGQAPAEELLIKVVDERRQPRDLRPYEFTVDVVFAAPDGTLTEGGTGYIANVYEGHIAYEFGPVSPFTMVGDYKVQAKLRRHGSTNYDLTDLAVIEVKRGLI</sequence>
<dbReference type="GeneID" id="85484541"/>
<evidence type="ECO:0000313" key="1">
    <source>
        <dbReference type="EMBL" id="SFA41344.1"/>
    </source>
</evidence>
<dbReference type="Proteomes" id="UP000182054">
    <property type="component" value="Unassembled WGS sequence"/>
</dbReference>
<dbReference type="RefSeq" id="WP_139203781.1">
    <property type="nucleotide sequence ID" value="NZ_FOJN01000002.1"/>
</dbReference>
<reference evidence="1 2" key="1">
    <citation type="submission" date="2016-10" db="EMBL/GenBank/DDBJ databases">
        <authorList>
            <person name="de Groot N.N."/>
        </authorList>
    </citation>
    <scope>NUCLEOTIDE SEQUENCE [LARGE SCALE GENOMIC DNA]</scope>
    <source>
        <strain evidence="1 2">DSM 44908</strain>
    </source>
</reference>
<dbReference type="EMBL" id="FOJN01000002">
    <property type="protein sequence ID" value="SFA41344.1"/>
    <property type="molecule type" value="Genomic_DNA"/>
</dbReference>
<organism evidence="1 2">
    <name type="scientific">Rhodococcoides kroppenstedtii</name>
    <dbReference type="NCBI Taxonomy" id="293050"/>
    <lineage>
        <taxon>Bacteria</taxon>
        <taxon>Bacillati</taxon>
        <taxon>Actinomycetota</taxon>
        <taxon>Actinomycetes</taxon>
        <taxon>Mycobacteriales</taxon>
        <taxon>Nocardiaceae</taxon>
        <taxon>Rhodococcoides</taxon>
    </lineage>
</organism>
<evidence type="ECO:0000313" key="2">
    <source>
        <dbReference type="Proteomes" id="UP000182054"/>
    </source>
</evidence>
<gene>
    <name evidence="1" type="ORF">SAMN05444374_10261</name>
</gene>
<protein>
    <recommendedName>
        <fullName evidence="3">YtkA-like</fullName>
    </recommendedName>
</protein>